<dbReference type="GO" id="GO:0051213">
    <property type="term" value="F:dioxygenase activity"/>
    <property type="evidence" value="ECO:0007669"/>
    <property type="project" value="InterPro"/>
</dbReference>
<accession>A0A1A7C671</accession>
<evidence type="ECO:0000313" key="1">
    <source>
        <dbReference type="EMBL" id="OBV39818.1"/>
    </source>
</evidence>
<protein>
    <recommendedName>
        <fullName evidence="3">2OG-Fe dioxygenase</fullName>
    </recommendedName>
</protein>
<dbReference type="Proteomes" id="UP000092713">
    <property type="component" value="Unassembled WGS sequence"/>
</dbReference>
<dbReference type="STRING" id="1747903.ASR47_101240"/>
<dbReference type="EMBL" id="LOCQ01000051">
    <property type="protein sequence ID" value="OBV39818.1"/>
    <property type="molecule type" value="Genomic_DNA"/>
</dbReference>
<dbReference type="Pfam" id="PF10014">
    <property type="entry name" value="2OG-Fe_Oxy_2"/>
    <property type="match status" value="1"/>
</dbReference>
<dbReference type="Gene3D" id="2.60.120.620">
    <property type="entry name" value="q2cbj1_9rhob like domain"/>
    <property type="match status" value="1"/>
</dbReference>
<organism evidence="1 2">
    <name type="scientific">Janthinobacterium psychrotolerans</name>
    <dbReference type="NCBI Taxonomy" id="1747903"/>
    <lineage>
        <taxon>Bacteria</taxon>
        <taxon>Pseudomonadati</taxon>
        <taxon>Pseudomonadota</taxon>
        <taxon>Betaproteobacteria</taxon>
        <taxon>Burkholderiales</taxon>
        <taxon>Oxalobacteraceae</taxon>
        <taxon>Janthinobacterium</taxon>
    </lineage>
</organism>
<keyword evidence="2" id="KW-1185">Reference proteome</keyword>
<dbReference type="AlphaFoldDB" id="A0A1A7C671"/>
<comment type="caution">
    <text evidence="1">The sequence shown here is derived from an EMBL/GenBank/DDBJ whole genome shotgun (WGS) entry which is preliminary data.</text>
</comment>
<name>A0A1A7C671_9BURK</name>
<dbReference type="InterPro" id="IPR018724">
    <property type="entry name" value="2OG-Fe_dioxygenase"/>
</dbReference>
<sequence>MPLTRHTMCVQVLECLPGQPDNGRPAAGTDMSTAAPIFNDPSHLASALRNDGYAVLRPQDVAALAGCPLAALRALEPSWDDLALDNYLKDGGRYRRRRHSCFVQNGAALAQTPHRAHWQPVEYNALHGGMHRLFEPVDAAVAAQPAWRQLIVALGGVCSQVKGDQPWYIEAHQFRIDTTDGIGRPTPEGAHRDGVDFVAVLLINRQSIKGGETRIFEADGPNGKRFTLSEPWSLLLLDDAAVIHESTPIQPVGEAGHRDTLVLTYRAGQFQGEN</sequence>
<dbReference type="PATRIC" id="fig|1747903.4.peg.3434"/>
<reference evidence="1 2" key="1">
    <citation type="submission" date="2016-04" db="EMBL/GenBank/DDBJ databases">
        <title>Draft genome sequence of Janthinobacterium psychrotolerans sp. nov., isolated from freshwater sediments in Denmark.</title>
        <authorList>
            <person name="Gong X."/>
            <person name="Skrivergaard S."/>
            <person name="Korsgaard B.S."/>
            <person name="Schreiber L."/>
            <person name="Marshall I.P."/>
            <person name="Finster K."/>
            <person name="Schramm A."/>
        </authorList>
    </citation>
    <scope>NUCLEOTIDE SEQUENCE [LARGE SCALE GENOMIC DNA]</scope>
    <source>
        <strain evidence="1 2">S3-2</strain>
    </source>
</reference>
<proteinExistence type="predicted"/>
<evidence type="ECO:0000313" key="2">
    <source>
        <dbReference type="Proteomes" id="UP000092713"/>
    </source>
</evidence>
<evidence type="ECO:0008006" key="3">
    <source>
        <dbReference type="Google" id="ProtNLM"/>
    </source>
</evidence>
<gene>
    <name evidence="1" type="ORF">ASR47_101240</name>
</gene>